<dbReference type="Pfam" id="PF07593">
    <property type="entry name" value="UnbV_ASPIC"/>
    <property type="match status" value="1"/>
</dbReference>
<evidence type="ECO:0000313" key="4">
    <source>
        <dbReference type="Proteomes" id="UP000176050"/>
    </source>
</evidence>
<dbReference type="STRING" id="1850246.LPB138_13050"/>
<accession>A0A1D8PAF6</accession>
<evidence type="ECO:0000313" key="3">
    <source>
        <dbReference type="EMBL" id="AOW21547.1"/>
    </source>
</evidence>
<dbReference type="InterPro" id="IPR013517">
    <property type="entry name" value="FG-GAP"/>
</dbReference>
<protein>
    <recommendedName>
        <fullName evidence="2">ASPIC/UnbV domain-containing protein</fullName>
    </recommendedName>
</protein>
<dbReference type="KEGG" id="lul:LPB138_13050"/>
<organism evidence="3 4">
    <name type="scientific">Urechidicola croceus</name>
    <dbReference type="NCBI Taxonomy" id="1850246"/>
    <lineage>
        <taxon>Bacteria</taxon>
        <taxon>Pseudomonadati</taxon>
        <taxon>Bacteroidota</taxon>
        <taxon>Flavobacteriia</taxon>
        <taxon>Flavobacteriales</taxon>
        <taxon>Flavobacteriaceae</taxon>
        <taxon>Urechidicola</taxon>
    </lineage>
</organism>
<proteinExistence type="predicted"/>
<evidence type="ECO:0000259" key="2">
    <source>
        <dbReference type="Pfam" id="PF07593"/>
    </source>
</evidence>
<sequence length="1083" mass="122435">MLLFACQNNDKSLFTIKSNTGINFKNTLTHTPQLNILNYLYYYNGGGVSSADFNNDGLIDLYFTGNQTDDKLYLNQGNLQFKDITVDSGIQNKEPWTTGVTNIDINNDGLLDIYICKIGNYRHIEGQNLLYINQGIQNGIPTFKEDATSYGLDFRGFSTQASFFDFDADGDLDMFLLNHSTHPNRTYGKGDKRKEIDKYSGDKLFENINGKYVDVTEKSKIYQGKIGYGLGASISDINNDGFQDIYVGNDFFENDYLYINQGDKTFKEVISNDNTSIGHTTHFSMGNAIDDINNDGNMDIISLDMLPENLKTYKTSGLEYAYPTYEYYLKNGYSPQYMQNTLHLNLGSSIFSEIGFQSGIAASEWSWCPLIADFDNDGFKDMYITNGIFGATNDMDFINFVSNEKIQKKINQGMSKEDLSIIDELPQKKTANYFFKNNGNNTFKNKTSEDTPNSFSNGATYADLDNDGDLDIVVNNVNEIAHVIENKSINIESSYLKIKLKGSDKNKFGLGAKVKIYSDSLTISQENYSTRGYLSSVQPELHFGLGKVNLIDSIHIIWSDKKYQTIRNIKSNQELTINYYDAFDDYYSIFSTLTKGLLTNTSNLLNFKHKDGSSVEFNRDPLIPYASTNLGPEISIVDVNNDSLEDIFISGGKRQASQLNIQQTNGEFQSSQNNIFEHDAINEDVSQVFFDANNDGFKDLLVVSGGNEFRNGKPLRPRLYINKNGVFTKDSIQFQNIAVNASKVKAVDIDNDGDLDINICSNLQPWKFGVTPTQYIFENDGKGSFKNITSIFAEEFETIGNIQDIVWIDMNGDKLQDAIAVGHWMPISIFINNGKQLELQKNNNLNESNGWWNSVIVEDFDKDGDLDIISGNWGLNSRLNASSKEPITLYSQDFDDNGRVESLVTYYYQGEETPFASKDELVKQMPFLNKKYLSYADFANADFTDLFSKEKLSTSLKKEVYELASCYFKNNGNNTFEKHELPFMAQVSNVFDIVIDDFNNDQFPDLLLIGNNYEISTQLGRFDASHGVLLLNDKKGFFTEKKNQNFNIQGPARSIEKIKINGTDQYIIGINNNTPIFLTKELN</sequence>
<dbReference type="EMBL" id="CP017478">
    <property type="protein sequence ID" value="AOW21547.1"/>
    <property type="molecule type" value="Genomic_DNA"/>
</dbReference>
<dbReference type="Pfam" id="PF13517">
    <property type="entry name" value="FG-GAP_3"/>
    <property type="match status" value="5"/>
</dbReference>
<gene>
    <name evidence="3" type="ORF">LPB138_13050</name>
</gene>
<keyword evidence="4" id="KW-1185">Reference proteome</keyword>
<dbReference type="OrthoDB" id="9816120at2"/>
<reference evidence="3" key="1">
    <citation type="submission" date="2016-10" db="EMBL/GenBank/DDBJ databases">
        <title>Lutibacter sp. LPB0138, isolated from marine gastropod.</title>
        <authorList>
            <person name="Kim E."/>
            <person name="Yi H."/>
        </authorList>
    </citation>
    <scope>NUCLEOTIDE SEQUENCE [LARGE SCALE GENOMIC DNA]</scope>
    <source>
        <strain evidence="3">LPB0138</strain>
    </source>
</reference>
<dbReference type="InterPro" id="IPR027039">
    <property type="entry name" value="Crtac1"/>
</dbReference>
<keyword evidence="1" id="KW-0732">Signal</keyword>
<name>A0A1D8PAF6_9FLAO</name>
<dbReference type="InterPro" id="IPR011519">
    <property type="entry name" value="UnbV_ASPIC"/>
</dbReference>
<dbReference type="InterPro" id="IPR028994">
    <property type="entry name" value="Integrin_alpha_N"/>
</dbReference>
<dbReference type="SUPFAM" id="SSF69318">
    <property type="entry name" value="Integrin alpha N-terminal domain"/>
    <property type="match status" value="3"/>
</dbReference>
<feature type="domain" description="ASPIC/UnbV" evidence="2">
    <location>
        <begin position="509"/>
        <end position="576"/>
    </location>
</feature>
<dbReference type="RefSeq" id="WP_070237707.1">
    <property type="nucleotide sequence ID" value="NZ_CP017478.1"/>
</dbReference>
<dbReference type="AlphaFoldDB" id="A0A1D8PAF6"/>
<dbReference type="Gene3D" id="2.130.10.130">
    <property type="entry name" value="Integrin alpha, N-terminal"/>
    <property type="match status" value="4"/>
</dbReference>
<dbReference type="PANTHER" id="PTHR16026">
    <property type="entry name" value="CARTILAGE ACIDIC PROTEIN 1"/>
    <property type="match status" value="1"/>
</dbReference>
<dbReference type="PANTHER" id="PTHR16026:SF0">
    <property type="entry name" value="CARTILAGE ACIDIC PROTEIN 1"/>
    <property type="match status" value="1"/>
</dbReference>
<dbReference type="Proteomes" id="UP000176050">
    <property type="component" value="Chromosome"/>
</dbReference>
<evidence type="ECO:0000256" key="1">
    <source>
        <dbReference type="ARBA" id="ARBA00022729"/>
    </source>
</evidence>